<dbReference type="InterPro" id="IPR036047">
    <property type="entry name" value="F-box-like_dom_sf"/>
</dbReference>
<dbReference type="PANTHER" id="PTHR34223">
    <property type="entry name" value="OS11G0201299 PROTEIN"/>
    <property type="match status" value="1"/>
</dbReference>
<dbReference type="Proteomes" id="UP000275267">
    <property type="component" value="Unassembled WGS sequence"/>
</dbReference>
<evidence type="ECO:0000313" key="2">
    <source>
        <dbReference type="EMBL" id="RLM61611.1"/>
    </source>
</evidence>
<dbReference type="InterPro" id="IPR001810">
    <property type="entry name" value="F-box_dom"/>
</dbReference>
<feature type="domain" description="F-box" evidence="1">
    <location>
        <begin position="13"/>
        <end position="49"/>
    </location>
</feature>
<dbReference type="SUPFAM" id="SSF81383">
    <property type="entry name" value="F-box domain"/>
    <property type="match status" value="1"/>
</dbReference>
<dbReference type="AlphaFoldDB" id="A0A3L6PP36"/>
<evidence type="ECO:0000259" key="1">
    <source>
        <dbReference type="PROSITE" id="PS50181"/>
    </source>
</evidence>
<sequence length="159" mass="18087">MALKISKAMGVVGDRISALPDELLHHIMSFLPASDAVRTCVLPPRWRHLWASTPHLNVDAEGFYHKCRFVKFVTALLLRRVCTPLDSFWLRAYGPAISLSNFNHTANNWIFHALRNNVQVLGIVEHFGTIASGDEEEEDMEVEEDMTFQLTTMPSLRHT</sequence>
<dbReference type="InterPro" id="IPR053197">
    <property type="entry name" value="F-box_SCFL_complex_component"/>
</dbReference>
<evidence type="ECO:0000313" key="3">
    <source>
        <dbReference type="Proteomes" id="UP000275267"/>
    </source>
</evidence>
<dbReference type="CDD" id="cd22160">
    <property type="entry name" value="F-box_AtFBL13-like"/>
    <property type="match status" value="1"/>
</dbReference>
<accession>A0A3L6PP36</accession>
<gene>
    <name evidence="2" type="ORF">C2845_PM14G02670</name>
</gene>
<dbReference type="Pfam" id="PF00646">
    <property type="entry name" value="F-box"/>
    <property type="match status" value="1"/>
</dbReference>
<dbReference type="InterPro" id="IPR053781">
    <property type="entry name" value="F-box_AtFBL13-like"/>
</dbReference>
<keyword evidence="3" id="KW-1185">Reference proteome</keyword>
<protein>
    <recommendedName>
        <fullName evidence="1">F-box domain-containing protein</fullName>
    </recommendedName>
</protein>
<dbReference type="SMART" id="SM00256">
    <property type="entry name" value="FBOX"/>
    <property type="match status" value="1"/>
</dbReference>
<dbReference type="OrthoDB" id="677997at2759"/>
<dbReference type="PANTHER" id="PTHR34223:SF66">
    <property type="entry name" value="F-BOX DOMAIN-CONTAINING PROTEIN"/>
    <property type="match status" value="1"/>
</dbReference>
<dbReference type="Gene3D" id="1.20.1280.50">
    <property type="match status" value="1"/>
</dbReference>
<dbReference type="EMBL" id="PQIB02000016">
    <property type="protein sequence ID" value="RLM61611.1"/>
    <property type="molecule type" value="Genomic_DNA"/>
</dbReference>
<reference evidence="3" key="1">
    <citation type="journal article" date="2019" name="Nat. Commun.">
        <title>The genome of broomcorn millet.</title>
        <authorList>
            <person name="Zou C."/>
            <person name="Miki D."/>
            <person name="Li D."/>
            <person name="Tang Q."/>
            <person name="Xiao L."/>
            <person name="Rajput S."/>
            <person name="Deng P."/>
            <person name="Jia W."/>
            <person name="Huang R."/>
            <person name="Zhang M."/>
            <person name="Sun Y."/>
            <person name="Hu J."/>
            <person name="Fu X."/>
            <person name="Schnable P.S."/>
            <person name="Li F."/>
            <person name="Zhang H."/>
            <person name="Feng B."/>
            <person name="Zhu X."/>
            <person name="Liu R."/>
            <person name="Schnable J.C."/>
            <person name="Zhu J.-K."/>
            <person name="Zhang H."/>
        </authorList>
    </citation>
    <scope>NUCLEOTIDE SEQUENCE [LARGE SCALE GENOMIC DNA]</scope>
</reference>
<proteinExistence type="predicted"/>
<name>A0A3L6PP36_PANMI</name>
<dbReference type="STRING" id="4540.A0A3L6PP36"/>
<dbReference type="PROSITE" id="PS50181">
    <property type="entry name" value="FBOX"/>
    <property type="match status" value="1"/>
</dbReference>
<organism evidence="2 3">
    <name type="scientific">Panicum miliaceum</name>
    <name type="common">Proso millet</name>
    <name type="synonym">Broomcorn millet</name>
    <dbReference type="NCBI Taxonomy" id="4540"/>
    <lineage>
        <taxon>Eukaryota</taxon>
        <taxon>Viridiplantae</taxon>
        <taxon>Streptophyta</taxon>
        <taxon>Embryophyta</taxon>
        <taxon>Tracheophyta</taxon>
        <taxon>Spermatophyta</taxon>
        <taxon>Magnoliopsida</taxon>
        <taxon>Liliopsida</taxon>
        <taxon>Poales</taxon>
        <taxon>Poaceae</taxon>
        <taxon>PACMAD clade</taxon>
        <taxon>Panicoideae</taxon>
        <taxon>Panicodae</taxon>
        <taxon>Paniceae</taxon>
        <taxon>Panicinae</taxon>
        <taxon>Panicum</taxon>
        <taxon>Panicum sect. Panicum</taxon>
    </lineage>
</organism>
<comment type="caution">
    <text evidence="2">The sequence shown here is derived from an EMBL/GenBank/DDBJ whole genome shotgun (WGS) entry which is preliminary data.</text>
</comment>